<dbReference type="GO" id="GO:1990904">
    <property type="term" value="C:ribonucleoprotein complex"/>
    <property type="evidence" value="ECO:0007669"/>
    <property type="project" value="UniProtKB-KW"/>
</dbReference>
<gene>
    <name evidence="3" type="ORF">KC622_02565</name>
</gene>
<evidence type="ECO:0008006" key="5">
    <source>
        <dbReference type="Google" id="ProtNLM"/>
    </source>
</evidence>
<evidence type="ECO:0000313" key="4">
    <source>
        <dbReference type="Proteomes" id="UP000748332"/>
    </source>
</evidence>
<name>A0A955HZ06_9BACT</name>
<keyword evidence="2" id="KW-0687">Ribonucleoprotein</keyword>
<reference evidence="3" key="1">
    <citation type="submission" date="2020-04" db="EMBL/GenBank/DDBJ databases">
        <authorList>
            <person name="Zhang T."/>
        </authorList>
    </citation>
    <scope>NUCLEOTIDE SEQUENCE</scope>
    <source>
        <strain evidence="3">HKST-UBA16</strain>
    </source>
</reference>
<evidence type="ECO:0000256" key="1">
    <source>
        <dbReference type="ARBA" id="ARBA00022980"/>
    </source>
</evidence>
<dbReference type="AlphaFoldDB" id="A0A955HZ06"/>
<evidence type="ECO:0000256" key="2">
    <source>
        <dbReference type="ARBA" id="ARBA00023274"/>
    </source>
</evidence>
<organism evidence="3 4">
    <name type="scientific">Candidatus Dojkabacteria bacterium</name>
    <dbReference type="NCBI Taxonomy" id="2099670"/>
    <lineage>
        <taxon>Bacteria</taxon>
        <taxon>Candidatus Dojkabacteria</taxon>
    </lineage>
</organism>
<accession>A0A955HZ06</accession>
<dbReference type="GO" id="GO:0005840">
    <property type="term" value="C:ribosome"/>
    <property type="evidence" value="ECO:0007669"/>
    <property type="project" value="UniProtKB-KW"/>
</dbReference>
<dbReference type="Gene3D" id="2.30.170.40">
    <property type="entry name" value="Ribosomal protein L28/L24"/>
    <property type="match status" value="1"/>
</dbReference>
<dbReference type="Proteomes" id="UP000748332">
    <property type="component" value="Unassembled WGS sequence"/>
</dbReference>
<feature type="non-terminal residue" evidence="3">
    <location>
        <position position="1"/>
    </location>
</feature>
<dbReference type="SUPFAM" id="SSF143800">
    <property type="entry name" value="L28p-like"/>
    <property type="match status" value="1"/>
</dbReference>
<reference evidence="3" key="2">
    <citation type="journal article" date="2021" name="Microbiome">
        <title>Successional dynamics and alternative stable states in a saline activated sludge microbial community over 9 years.</title>
        <authorList>
            <person name="Wang Y."/>
            <person name="Ye J."/>
            <person name="Ju F."/>
            <person name="Liu L."/>
            <person name="Boyd J.A."/>
            <person name="Deng Y."/>
            <person name="Parks D.H."/>
            <person name="Jiang X."/>
            <person name="Yin X."/>
            <person name="Woodcroft B.J."/>
            <person name="Tyson G.W."/>
            <person name="Hugenholtz P."/>
            <person name="Polz M.F."/>
            <person name="Zhang T."/>
        </authorList>
    </citation>
    <scope>NUCLEOTIDE SEQUENCE</scope>
    <source>
        <strain evidence="3">HKST-UBA16</strain>
    </source>
</reference>
<proteinExistence type="predicted"/>
<dbReference type="InterPro" id="IPR034704">
    <property type="entry name" value="Ribosomal_bL28/bL31-like_sf"/>
</dbReference>
<dbReference type="GO" id="GO:0003735">
    <property type="term" value="F:structural constituent of ribosome"/>
    <property type="evidence" value="ECO:0007669"/>
    <property type="project" value="InterPro"/>
</dbReference>
<protein>
    <recommendedName>
        <fullName evidence="5">50S ribosomal protein L28</fullName>
    </recommendedName>
</protein>
<keyword evidence="1" id="KW-0689">Ribosomal protein</keyword>
<dbReference type="InterPro" id="IPR037147">
    <property type="entry name" value="Ribosomal_bL28_sf"/>
</dbReference>
<sequence>RKFKPNLRPIKLDIDAKVIKSTVCMKCYKRLRKEESEIETHAHVKESTDSKK</sequence>
<evidence type="ECO:0000313" key="3">
    <source>
        <dbReference type="EMBL" id="MCA9375189.1"/>
    </source>
</evidence>
<comment type="caution">
    <text evidence="3">The sequence shown here is derived from an EMBL/GenBank/DDBJ whole genome shotgun (WGS) entry which is preliminary data.</text>
</comment>
<dbReference type="EMBL" id="JAGQLM010000106">
    <property type="protein sequence ID" value="MCA9375189.1"/>
    <property type="molecule type" value="Genomic_DNA"/>
</dbReference>